<comment type="caution">
    <text evidence="1">The sequence shown here is derived from an EMBL/GenBank/DDBJ whole genome shotgun (WGS) entry which is preliminary data.</text>
</comment>
<accession>A0A7J0DF69</accession>
<gene>
    <name evidence="1" type="ORF">Acr_00g0031690</name>
</gene>
<sequence>MEAEEFLRLFDCHWFEQRVFTAKQPSPPPINHHLPFLEVHEELKESSLPHTPTLQIRSLSDWFLGSDSPSPNLFILKPKLQKILSGKEIREISKPEAKREAIVMKKRSVTRRNKIGSSKSLSELEFEELKGFMDLGFVFSEEDKDSSLVSVVPGLQRLERKANEEVSDDNMISRPYLSESWGFLDRKMVNKPLIDWRSQVLHNKINMKDHLRAWAQTVASTVRM</sequence>
<dbReference type="OrthoDB" id="1911878at2759"/>
<keyword evidence="2" id="KW-1185">Reference proteome</keyword>
<dbReference type="PANTHER" id="PTHR33785">
    <property type="entry name" value="OS06G0550800 PROTEIN"/>
    <property type="match status" value="1"/>
</dbReference>
<dbReference type="Proteomes" id="UP000585474">
    <property type="component" value="Unassembled WGS sequence"/>
</dbReference>
<proteinExistence type="predicted"/>
<dbReference type="AlphaFoldDB" id="A0A7J0DF69"/>
<reference evidence="2" key="1">
    <citation type="submission" date="2019-07" db="EMBL/GenBank/DDBJ databases">
        <title>De Novo Assembly of kiwifruit Actinidia rufa.</title>
        <authorList>
            <person name="Sugita-Konishi S."/>
            <person name="Sato K."/>
            <person name="Mori E."/>
            <person name="Abe Y."/>
            <person name="Kisaki G."/>
            <person name="Hamano K."/>
            <person name="Suezawa K."/>
            <person name="Otani M."/>
            <person name="Fukuda T."/>
            <person name="Manabe T."/>
            <person name="Gomi K."/>
            <person name="Tabuchi M."/>
            <person name="Akimitsu K."/>
            <person name="Kataoka I."/>
        </authorList>
    </citation>
    <scope>NUCLEOTIDE SEQUENCE [LARGE SCALE GENOMIC DNA]</scope>
    <source>
        <strain evidence="2">cv. Fuchu</strain>
    </source>
</reference>
<dbReference type="PANTHER" id="PTHR33785:SF12">
    <property type="entry name" value="DUF1685 FAMILY PROTEIN"/>
    <property type="match status" value="1"/>
</dbReference>
<protein>
    <submittedName>
        <fullName evidence="1">Uncharacterized protein</fullName>
    </submittedName>
</protein>
<dbReference type="InterPro" id="IPR012881">
    <property type="entry name" value="DUF1685"/>
</dbReference>
<dbReference type="Pfam" id="PF07939">
    <property type="entry name" value="DUF1685"/>
    <property type="match status" value="1"/>
</dbReference>
<organism evidence="1 2">
    <name type="scientific">Actinidia rufa</name>
    <dbReference type="NCBI Taxonomy" id="165716"/>
    <lineage>
        <taxon>Eukaryota</taxon>
        <taxon>Viridiplantae</taxon>
        <taxon>Streptophyta</taxon>
        <taxon>Embryophyta</taxon>
        <taxon>Tracheophyta</taxon>
        <taxon>Spermatophyta</taxon>
        <taxon>Magnoliopsida</taxon>
        <taxon>eudicotyledons</taxon>
        <taxon>Gunneridae</taxon>
        <taxon>Pentapetalae</taxon>
        <taxon>asterids</taxon>
        <taxon>Ericales</taxon>
        <taxon>Actinidiaceae</taxon>
        <taxon>Actinidia</taxon>
    </lineage>
</organism>
<dbReference type="EMBL" id="BJWL01000200">
    <property type="protein sequence ID" value="GFS33994.1"/>
    <property type="molecule type" value="Genomic_DNA"/>
</dbReference>
<evidence type="ECO:0000313" key="2">
    <source>
        <dbReference type="Proteomes" id="UP000585474"/>
    </source>
</evidence>
<name>A0A7J0DF69_9ERIC</name>
<evidence type="ECO:0000313" key="1">
    <source>
        <dbReference type="EMBL" id="GFS33994.1"/>
    </source>
</evidence>